<evidence type="ECO:0000256" key="1">
    <source>
        <dbReference type="SAM" id="Phobius"/>
    </source>
</evidence>
<accession>A0A5J5LLB8</accession>
<name>A0A5J5LLB8_HALHI</name>
<dbReference type="RefSeq" id="WP_151103555.1">
    <property type="nucleotide sequence ID" value="NZ_RQWK01000001.1"/>
</dbReference>
<evidence type="ECO:0000313" key="2">
    <source>
        <dbReference type="EMBL" id="KAA9410249.1"/>
    </source>
</evidence>
<proteinExistence type="predicted"/>
<comment type="caution">
    <text evidence="2">The sequence shown here is derived from an EMBL/GenBank/DDBJ whole genome shotgun (WGS) entry which is preliminary data.</text>
</comment>
<feature type="transmembrane region" description="Helical" evidence="1">
    <location>
        <begin position="63"/>
        <end position="80"/>
    </location>
</feature>
<protein>
    <submittedName>
        <fullName evidence="2">Uncharacterized protein</fullName>
    </submittedName>
</protein>
<dbReference type="EMBL" id="RQWK01000001">
    <property type="protein sequence ID" value="KAA9410249.1"/>
    <property type="molecule type" value="Genomic_DNA"/>
</dbReference>
<evidence type="ECO:0000313" key="3">
    <source>
        <dbReference type="Proteomes" id="UP000326244"/>
    </source>
</evidence>
<reference evidence="2 3" key="1">
    <citation type="submission" date="2018-11" db="EMBL/GenBank/DDBJ databases">
        <title>Genomic analysis of Haloarcula hispanica CBA1121.</title>
        <authorList>
            <person name="Kim Y.B."/>
            <person name="Roh S.W."/>
        </authorList>
    </citation>
    <scope>NUCLEOTIDE SEQUENCE [LARGE SCALE GENOMIC DNA]</scope>
    <source>
        <strain evidence="2 3">CBA1121</strain>
    </source>
</reference>
<keyword evidence="1" id="KW-1133">Transmembrane helix</keyword>
<organism evidence="2 3">
    <name type="scientific">Haloarcula hispanica</name>
    <dbReference type="NCBI Taxonomy" id="51589"/>
    <lineage>
        <taxon>Archaea</taxon>
        <taxon>Methanobacteriati</taxon>
        <taxon>Methanobacteriota</taxon>
        <taxon>Stenosarchaea group</taxon>
        <taxon>Halobacteria</taxon>
        <taxon>Halobacteriales</taxon>
        <taxon>Haloarculaceae</taxon>
        <taxon>Haloarcula</taxon>
    </lineage>
</organism>
<gene>
    <name evidence="2" type="ORF">EGO51_10685</name>
</gene>
<keyword evidence="1" id="KW-0472">Membrane</keyword>
<feature type="transmembrane region" description="Helical" evidence="1">
    <location>
        <begin position="12"/>
        <end position="33"/>
    </location>
</feature>
<dbReference type="Proteomes" id="UP000326244">
    <property type="component" value="Unassembled WGS sequence"/>
</dbReference>
<sequence>MIELNLTHREKSIVVVTATVTFIAGYWAGLWAVPPQALDVPVDVTYRAGEEAYQAAYRPVPEHLPVLSVALPLIGFAYAFRDQLVEDDTDSAEVPADD</sequence>
<keyword evidence="1" id="KW-0812">Transmembrane</keyword>
<dbReference type="AlphaFoldDB" id="A0A5J5LLB8"/>